<comment type="caution">
    <text evidence="1">The sequence shown here is derived from an EMBL/GenBank/DDBJ whole genome shotgun (WGS) entry which is preliminary data.</text>
</comment>
<name>A0A366J6P8_9GAMM</name>
<accession>A0A366J6P8</accession>
<organism evidence="1 2">
    <name type="scientific">Marinomonas rhizomae</name>
    <dbReference type="NCBI Taxonomy" id="491948"/>
    <lineage>
        <taxon>Bacteria</taxon>
        <taxon>Pseudomonadati</taxon>
        <taxon>Pseudomonadota</taxon>
        <taxon>Gammaproteobacteria</taxon>
        <taxon>Oceanospirillales</taxon>
        <taxon>Oceanospirillaceae</taxon>
        <taxon>Marinomonas</taxon>
    </lineage>
</organism>
<dbReference type="RefSeq" id="WP_113917024.1">
    <property type="nucleotide sequence ID" value="NZ_QNSE01000008.1"/>
</dbReference>
<dbReference type="AlphaFoldDB" id="A0A366J6P8"/>
<gene>
    <name evidence="1" type="ORF">DFP80_108184</name>
</gene>
<evidence type="ECO:0000313" key="2">
    <source>
        <dbReference type="Proteomes" id="UP000252792"/>
    </source>
</evidence>
<evidence type="ECO:0000313" key="1">
    <source>
        <dbReference type="EMBL" id="RBP82537.1"/>
    </source>
</evidence>
<reference evidence="1 2" key="1">
    <citation type="submission" date="2018-06" db="EMBL/GenBank/DDBJ databases">
        <title>Genomic Encyclopedia of Type Strains, Phase III (KMG-III): the genomes of soil and plant-associated and newly described type strains.</title>
        <authorList>
            <person name="Whitman W."/>
        </authorList>
    </citation>
    <scope>NUCLEOTIDE SEQUENCE [LARGE SCALE GENOMIC DNA]</scope>
    <source>
        <strain evidence="1 2">CECT 7377</strain>
    </source>
</reference>
<dbReference type="Proteomes" id="UP000252792">
    <property type="component" value="Unassembled WGS sequence"/>
</dbReference>
<protein>
    <submittedName>
        <fullName evidence="1">Uncharacterized protein</fullName>
    </submittedName>
</protein>
<keyword evidence="2" id="KW-1185">Reference proteome</keyword>
<dbReference type="EMBL" id="QNSE01000008">
    <property type="protein sequence ID" value="RBP82537.1"/>
    <property type="molecule type" value="Genomic_DNA"/>
</dbReference>
<proteinExistence type="predicted"/>
<sequence length="118" mass="13710">MNKRIRFTIIFSTPDFPYQEVLDWLSPKLGELFAGACCHAIDGVWSKDGDQNKAQYKKGEIEKGMKILLSVTSDKQEQSKQQIKEIFQDLKKELGLHISWIHLEQEEIEANHFYLPPC</sequence>
<dbReference type="OrthoDB" id="5874367at2"/>